<sequence length="423" mass="48794">MAQLATIQTQFMNETRNTLQNHSAQIRNLEVQLSQMASMLIERQQGNLPSTSEANPRKSGNEQCSAITLRSGKELKMPEKKSESVDQKHQQDNLEQNKSEAQIEALLPQDRFTRIPFPQSLKKKKSNQQFAKFLDIFKKLHINIPFAEVLEQMPSYAMFMKEILSNKRKLKDYETIAILQKKLPPKLKDPGSFTIPCSIGNMVFERALCDLGASINLMPLSIFKKLNLGETRPTTVTLQLADHSLKHPRGVIEDVLVKIDKFIFLADFIVLDIEEDKDIPFILGRPFLATVRAIIDVQKGELHLRVQEEEVTFNIFDAIKYPQASECCFRIDEKNLLQLNEFDEFRNEAYKDDITNKKQTKARHGKFKMKWCGPFTINKMLPYGVAEVTHSEKGTFKINGHRMKPYFWWSFDKGTNKIILNLP</sequence>
<dbReference type="PANTHER" id="PTHR33067">
    <property type="entry name" value="RNA-DIRECTED DNA POLYMERASE-RELATED"/>
    <property type="match status" value="1"/>
</dbReference>
<feature type="region of interest" description="Disordered" evidence="2">
    <location>
        <begin position="75"/>
        <end position="97"/>
    </location>
</feature>
<evidence type="ECO:0000313" key="3">
    <source>
        <dbReference type="Proteomes" id="UP001515500"/>
    </source>
</evidence>
<reference evidence="4" key="1">
    <citation type="submission" date="2025-08" db="UniProtKB">
        <authorList>
            <consortium name="RefSeq"/>
        </authorList>
    </citation>
    <scope>IDENTIFICATION</scope>
</reference>
<dbReference type="GeneID" id="120253863"/>
<dbReference type="SUPFAM" id="SSF50630">
    <property type="entry name" value="Acid proteases"/>
    <property type="match status" value="1"/>
</dbReference>
<dbReference type="Proteomes" id="UP001515500">
    <property type="component" value="Unplaced"/>
</dbReference>
<accession>A0AB40ASS7</accession>
<evidence type="ECO:0000313" key="4">
    <source>
        <dbReference type="RefSeq" id="XP_039118013.1"/>
    </source>
</evidence>
<organism evidence="3 4">
    <name type="scientific">Dioscorea cayennensis subsp. rotundata</name>
    <name type="common">White Guinea yam</name>
    <name type="synonym">Dioscorea rotundata</name>
    <dbReference type="NCBI Taxonomy" id="55577"/>
    <lineage>
        <taxon>Eukaryota</taxon>
        <taxon>Viridiplantae</taxon>
        <taxon>Streptophyta</taxon>
        <taxon>Embryophyta</taxon>
        <taxon>Tracheophyta</taxon>
        <taxon>Spermatophyta</taxon>
        <taxon>Magnoliopsida</taxon>
        <taxon>Liliopsida</taxon>
        <taxon>Dioscoreales</taxon>
        <taxon>Dioscoreaceae</taxon>
        <taxon>Dioscorea</taxon>
    </lineage>
</organism>
<keyword evidence="3" id="KW-1185">Reference proteome</keyword>
<keyword evidence="1" id="KW-0175">Coiled coil</keyword>
<dbReference type="PANTHER" id="PTHR33067:SF9">
    <property type="entry name" value="RNA-DIRECTED DNA POLYMERASE"/>
    <property type="match status" value="1"/>
</dbReference>
<dbReference type="InterPro" id="IPR021109">
    <property type="entry name" value="Peptidase_aspartic_dom_sf"/>
</dbReference>
<name>A0AB40ASS7_DIOCR</name>
<proteinExistence type="predicted"/>
<dbReference type="Gene3D" id="2.40.70.10">
    <property type="entry name" value="Acid Proteases"/>
    <property type="match status" value="1"/>
</dbReference>
<dbReference type="RefSeq" id="XP_039118013.1">
    <property type="nucleotide sequence ID" value="XM_039262079.1"/>
</dbReference>
<feature type="coiled-coil region" evidence="1">
    <location>
        <begin position="12"/>
        <end position="39"/>
    </location>
</feature>
<dbReference type="AlphaFoldDB" id="A0AB40ASS7"/>
<protein>
    <submittedName>
        <fullName evidence="4">Uncharacterized protein LOC120253863</fullName>
    </submittedName>
</protein>
<dbReference type="CDD" id="cd00303">
    <property type="entry name" value="retropepsin_like"/>
    <property type="match status" value="1"/>
</dbReference>
<evidence type="ECO:0000256" key="1">
    <source>
        <dbReference type="SAM" id="Coils"/>
    </source>
</evidence>
<gene>
    <name evidence="4" type="primary">LOC120253863</name>
</gene>
<evidence type="ECO:0000256" key="2">
    <source>
        <dbReference type="SAM" id="MobiDB-lite"/>
    </source>
</evidence>